<proteinExistence type="predicted"/>
<evidence type="ECO:0000256" key="1">
    <source>
        <dbReference type="SAM" id="MobiDB-lite"/>
    </source>
</evidence>
<evidence type="ECO:0000313" key="4">
    <source>
        <dbReference type="EnsemblFungi" id="PTTG_11699-t43_1-p1"/>
    </source>
</evidence>
<reference evidence="4" key="4">
    <citation type="submission" date="2025-05" db="UniProtKB">
        <authorList>
            <consortium name="EnsemblFungi"/>
        </authorList>
    </citation>
    <scope>IDENTIFICATION</scope>
    <source>
        <strain evidence="4">isolate 1-1 / race 1 (BBBD)</strain>
    </source>
</reference>
<dbReference type="EnsemblFungi" id="PTTG_11699-t43_1">
    <property type="protein sequence ID" value="PTTG_11699-t43_1-p1"/>
    <property type="gene ID" value="PTTG_11699"/>
</dbReference>
<keyword evidence="2" id="KW-0732">Signal</keyword>
<reference evidence="3" key="1">
    <citation type="submission" date="2009-11" db="EMBL/GenBank/DDBJ databases">
        <authorList>
            <consortium name="The Broad Institute Genome Sequencing Platform"/>
            <person name="Ward D."/>
            <person name="Feldgarden M."/>
            <person name="Earl A."/>
            <person name="Young S.K."/>
            <person name="Zeng Q."/>
            <person name="Koehrsen M."/>
            <person name="Alvarado L."/>
            <person name="Berlin A."/>
            <person name="Bochicchio J."/>
            <person name="Borenstein D."/>
            <person name="Chapman S.B."/>
            <person name="Chen Z."/>
            <person name="Engels R."/>
            <person name="Freedman E."/>
            <person name="Gellesch M."/>
            <person name="Goldberg J."/>
            <person name="Griggs A."/>
            <person name="Gujja S."/>
            <person name="Heilman E."/>
            <person name="Heiman D."/>
            <person name="Hepburn T."/>
            <person name="Howarth C."/>
            <person name="Jen D."/>
            <person name="Larson L."/>
            <person name="Lewis B."/>
            <person name="Mehta T."/>
            <person name="Park D."/>
            <person name="Pearson M."/>
            <person name="Roberts A."/>
            <person name="Saif S."/>
            <person name="Shea T."/>
            <person name="Shenoy N."/>
            <person name="Sisk P."/>
            <person name="Stolte C."/>
            <person name="Sykes S."/>
            <person name="Thomson T."/>
            <person name="Walk T."/>
            <person name="White J."/>
            <person name="Yandava C."/>
            <person name="Izard J."/>
            <person name="Baranova O.V."/>
            <person name="Blanton J.M."/>
            <person name="Tanner A.C."/>
            <person name="Dewhirst F.E."/>
            <person name="Haas B."/>
            <person name="Nusbaum C."/>
            <person name="Birren B."/>
        </authorList>
    </citation>
    <scope>NUCLEOTIDE SEQUENCE [LARGE SCALE GENOMIC DNA]</scope>
    <source>
        <strain evidence="3">1-1 BBBD Race 1</strain>
    </source>
</reference>
<sequence length="89" mass="9811">MLLTKILVSLQLLCHHDISAHPNSSSKYLAGAWSTIEDEAEVSKLDSVREVGESASKKMKESEVTCGTSEIEELHPDENLSASIQMQMH</sequence>
<feature type="signal peptide" evidence="2">
    <location>
        <begin position="1"/>
        <end position="20"/>
    </location>
</feature>
<dbReference type="EMBL" id="ADAS02000003">
    <property type="protein sequence ID" value="OAV99243.1"/>
    <property type="molecule type" value="Genomic_DNA"/>
</dbReference>
<feature type="compositionally biased region" description="Basic and acidic residues" evidence="1">
    <location>
        <begin position="53"/>
        <end position="63"/>
    </location>
</feature>
<keyword evidence="5" id="KW-1185">Reference proteome</keyword>
<evidence type="ECO:0000313" key="3">
    <source>
        <dbReference type="EMBL" id="OAV99243.1"/>
    </source>
</evidence>
<name>A0A180H4C8_PUCT1</name>
<dbReference type="AlphaFoldDB" id="A0A180H4C8"/>
<evidence type="ECO:0000256" key="2">
    <source>
        <dbReference type="SAM" id="SignalP"/>
    </source>
</evidence>
<gene>
    <name evidence="3" type="ORF">PTTG_11699</name>
</gene>
<dbReference type="Proteomes" id="UP000005240">
    <property type="component" value="Unassembled WGS sequence"/>
</dbReference>
<reference evidence="4 5" key="3">
    <citation type="journal article" date="2017" name="G3 (Bethesda)">
        <title>Comparative analysis highlights variable genome content of wheat rusts and divergence of the mating loci.</title>
        <authorList>
            <person name="Cuomo C.A."/>
            <person name="Bakkeren G."/>
            <person name="Khalil H.B."/>
            <person name="Panwar V."/>
            <person name="Joly D."/>
            <person name="Linning R."/>
            <person name="Sakthikumar S."/>
            <person name="Song X."/>
            <person name="Adiconis X."/>
            <person name="Fan L."/>
            <person name="Goldberg J.M."/>
            <person name="Levin J.Z."/>
            <person name="Young S."/>
            <person name="Zeng Q."/>
            <person name="Anikster Y."/>
            <person name="Bruce M."/>
            <person name="Wang M."/>
            <person name="Yin C."/>
            <person name="McCallum B."/>
            <person name="Szabo L.J."/>
            <person name="Hulbert S."/>
            <person name="Chen X."/>
            <person name="Fellers J.P."/>
        </authorList>
    </citation>
    <scope>NUCLEOTIDE SEQUENCE</scope>
    <source>
        <strain evidence="4">isolate 1-1 / race 1 (BBBD)</strain>
        <strain evidence="5">Isolate 1-1 / race 1 (BBBD)</strain>
    </source>
</reference>
<evidence type="ECO:0000313" key="5">
    <source>
        <dbReference type="Proteomes" id="UP000005240"/>
    </source>
</evidence>
<feature type="chain" id="PRO_5008110619" evidence="2">
    <location>
        <begin position="21"/>
        <end position="89"/>
    </location>
</feature>
<protein>
    <submittedName>
        <fullName evidence="3 4">Uncharacterized protein</fullName>
    </submittedName>
</protein>
<reference evidence="3" key="2">
    <citation type="submission" date="2016-05" db="EMBL/GenBank/DDBJ databases">
        <title>Comparative analysis highlights variable genome content of wheat rusts and divergence of the mating loci.</title>
        <authorList>
            <person name="Cuomo C.A."/>
            <person name="Bakkeren G."/>
            <person name="Szabo L."/>
            <person name="Khalil H."/>
            <person name="Joly D."/>
            <person name="Goldberg J."/>
            <person name="Young S."/>
            <person name="Zeng Q."/>
            <person name="Fellers J."/>
        </authorList>
    </citation>
    <scope>NUCLEOTIDE SEQUENCE [LARGE SCALE GENOMIC DNA]</scope>
    <source>
        <strain evidence="3">1-1 BBBD Race 1</strain>
    </source>
</reference>
<accession>A0A180H4C8</accession>
<organism evidence="3">
    <name type="scientific">Puccinia triticina (isolate 1-1 / race 1 (BBBD))</name>
    <name type="common">Brown leaf rust fungus</name>
    <dbReference type="NCBI Taxonomy" id="630390"/>
    <lineage>
        <taxon>Eukaryota</taxon>
        <taxon>Fungi</taxon>
        <taxon>Dikarya</taxon>
        <taxon>Basidiomycota</taxon>
        <taxon>Pucciniomycotina</taxon>
        <taxon>Pucciniomycetes</taxon>
        <taxon>Pucciniales</taxon>
        <taxon>Pucciniaceae</taxon>
        <taxon>Puccinia</taxon>
    </lineage>
</organism>
<feature type="region of interest" description="Disordered" evidence="1">
    <location>
        <begin position="53"/>
        <end position="89"/>
    </location>
</feature>
<feature type="compositionally biased region" description="Polar residues" evidence="1">
    <location>
        <begin position="80"/>
        <end position="89"/>
    </location>
</feature>
<dbReference type="VEuPathDB" id="FungiDB:PTTG_11699"/>